<dbReference type="KEGG" id="lpav:PLANPX_1906"/>
<dbReference type="AlphaFoldDB" id="A0A5K7X6E4"/>
<evidence type="ECO:0000256" key="2">
    <source>
        <dbReference type="ARBA" id="ARBA00022679"/>
    </source>
</evidence>
<keyword evidence="9" id="KW-1185">Reference proteome</keyword>
<feature type="transmembrane region" description="Helical" evidence="6">
    <location>
        <begin position="271"/>
        <end position="292"/>
    </location>
</feature>
<evidence type="ECO:0000256" key="6">
    <source>
        <dbReference type="SAM" id="Phobius"/>
    </source>
</evidence>
<keyword evidence="6" id="KW-0472">Membrane</keyword>
<evidence type="ECO:0000256" key="3">
    <source>
        <dbReference type="ARBA" id="ARBA00022695"/>
    </source>
</evidence>
<dbReference type="SUPFAM" id="SSF143597">
    <property type="entry name" value="YojJ-like"/>
    <property type="match status" value="1"/>
</dbReference>
<dbReference type="PANTHER" id="PTHR34185">
    <property type="entry name" value="DIADENYLATE CYCLASE"/>
    <property type="match status" value="1"/>
</dbReference>
<dbReference type="EMBL" id="AP021861">
    <property type="protein sequence ID" value="BBO32294.1"/>
    <property type="molecule type" value="Genomic_DNA"/>
</dbReference>
<reference evidence="9" key="1">
    <citation type="submission" date="2019-10" db="EMBL/GenBank/DDBJ databases">
        <title>Lacipirellula parvula gen. nov., sp. nov., representing a lineage of planctomycetes widespread in freshwater anoxic habitats, and description of the family Lacipirellulaceae.</title>
        <authorList>
            <person name="Dedysh S.N."/>
            <person name="Kulichevskaya I.S."/>
            <person name="Beletsky A.V."/>
            <person name="Rakitin A.L."/>
            <person name="Mardanov A.V."/>
            <person name="Ivanova A.A."/>
            <person name="Saltykova V.X."/>
            <person name="Rijpstra W.I.C."/>
            <person name="Sinninghe Damste J.S."/>
            <person name="Ravin N.V."/>
        </authorList>
    </citation>
    <scope>NUCLEOTIDE SEQUENCE [LARGE SCALE GENOMIC DNA]</scope>
    <source>
        <strain evidence="9">PX69</strain>
    </source>
</reference>
<feature type="domain" description="DAC" evidence="7">
    <location>
        <begin position="87"/>
        <end position="244"/>
    </location>
</feature>
<dbReference type="PROSITE" id="PS51794">
    <property type="entry name" value="DAC"/>
    <property type="match status" value="1"/>
</dbReference>
<keyword evidence="4" id="KW-0547">Nucleotide-binding</keyword>
<dbReference type="Gene3D" id="2.170.120.30">
    <property type="match status" value="1"/>
</dbReference>
<dbReference type="PANTHER" id="PTHR34185:SF1">
    <property type="entry name" value="DIADENYLATE CYCLASE"/>
    <property type="match status" value="1"/>
</dbReference>
<keyword evidence="2" id="KW-0808">Transferase</keyword>
<dbReference type="InterPro" id="IPR003390">
    <property type="entry name" value="DNA_integrity_scan_DisA_N"/>
</dbReference>
<keyword evidence="6" id="KW-0812">Transmembrane</keyword>
<organism evidence="8 9">
    <name type="scientific">Lacipirellula parvula</name>
    <dbReference type="NCBI Taxonomy" id="2650471"/>
    <lineage>
        <taxon>Bacteria</taxon>
        <taxon>Pseudomonadati</taxon>
        <taxon>Planctomycetota</taxon>
        <taxon>Planctomycetia</taxon>
        <taxon>Pirellulales</taxon>
        <taxon>Lacipirellulaceae</taxon>
        <taxon>Lacipirellula</taxon>
    </lineage>
</organism>
<dbReference type="InterPro" id="IPR050338">
    <property type="entry name" value="DisA"/>
</dbReference>
<sequence>MLGFALSIEKSIESFGAMDAVDIAIASVLVYAVLYLLWTTHNRTLLLAAAGLVGVYLAASAFELYLTELALRSAALGLLVLFGIAFQEDIRRAILLRWRWRGSGRAENWLTSGPIDELIDFIAKSAEQRVGVLVVIQGRDALDSVLKGGINLSAPVNVMLLQSIFDPRTPGHDGAVIVQDGRIVRMSAHLPLSNNLRELRSRGTRHSAGLGLSEIADALVVIVSEERGAICVAYGGALHPVTTPIELKQRIDAFLKEKYPAPNRPRFAGPLVGRLGLKVAAVAIAAIAWALYASHADTIERSFAVPLEFRNVPTNLVVNDDAPDSVRVMHTGSEPAFALLTPKTLEVRVNLQGFEAGTSNIALTSKNCIYPSDLKVIHVDPSEFQVQLSSSERAMTRD</sequence>
<dbReference type="RefSeq" id="WP_152098283.1">
    <property type="nucleotide sequence ID" value="NZ_AP021861.1"/>
</dbReference>
<proteinExistence type="predicted"/>
<dbReference type="GO" id="GO:0004016">
    <property type="term" value="F:adenylate cyclase activity"/>
    <property type="evidence" value="ECO:0007669"/>
    <property type="project" value="TreeGrafter"/>
</dbReference>
<evidence type="ECO:0000256" key="1">
    <source>
        <dbReference type="ARBA" id="ARBA00000877"/>
    </source>
</evidence>
<evidence type="ECO:0000259" key="7">
    <source>
        <dbReference type="PROSITE" id="PS51794"/>
    </source>
</evidence>
<dbReference type="Gene3D" id="3.40.1700.10">
    <property type="entry name" value="DNA integrity scanning protein, DisA, N-terminal domain"/>
    <property type="match status" value="1"/>
</dbReference>
<protein>
    <submittedName>
        <fullName evidence="8">Diadenylate cyclase spyDAC</fullName>
    </submittedName>
</protein>
<name>A0A5K7X6E4_9BACT</name>
<keyword evidence="5" id="KW-0067">ATP-binding</keyword>
<dbReference type="GO" id="GO:0106408">
    <property type="term" value="F:diadenylate cyclase activity"/>
    <property type="evidence" value="ECO:0007669"/>
    <property type="project" value="UniProtKB-EC"/>
</dbReference>
<accession>A0A5K7X6E4</accession>
<dbReference type="Pfam" id="PF02457">
    <property type="entry name" value="DAC"/>
    <property type="match status" value="1"/>
</dbReference>
<keyword evidence="6" id="KW-1133">Transmembrane helix</keyword>
<evidence type="ECO:0000256" key="5">
    <source>
        <dbReference type="ARBA" id="ARBA00022840"/>
    </source>
</evidence>
<comment type="catalytic activity">
    <reaction evidence="1">
        <text>2 ATP = 3',3'-c-di-AMP + 2 diphosphate</text>
        <dbReference type="Rhea" id="RHEA:35655"/>
        <dbReference type="ChEBI" id="CHEBI:30616"/>
        <dbReference type="ChEBI" id="CHEBI:33019"/>
        <dbReference type="ChEBI" id="CHEBI:71500"/>
        <dbReference type="EC" id="2.7.7.85"/>
    </reaction>
</comment>
<keyword evidence="3" id="KW-0548">Nucleotidyltransferase</keyword>
<evidence type="ECO:0000256" key="4">
    <source>
        <dbReference type="ARBA" id="ARBA00022741"/>
    </source>
</evidence>
<dbReference type="InterPro" id="IPR036888">
    <property type="entry name" value="DNA_integrity_DisA_N_sf"/>
</dbReference>
<evidence type="ECO:0000313" key="9">
    <source>
        <dbReference type="Proteomes" id="UP000326837"/>
    </source>
</evidence>
<feature type="transmembrane region" description="Helical" evidence="6">
    <location>
        <begin position="69"/>
        <end position="87"/>
    </location>
</feature>
<gene>
    <name evidence="8" type="ORF">PLANPX_1906</name>
</gene>
<feature type="transmembrane region" description="Helical" evidence="6">
    <location>
        <begin position="20"/>
        <end position="38"/>
    </location>
</feature>
<evidence type="ECO:0000313" key="8">
    <source>
        <dbReference type="EMBL" id="BBO32294.1"/>
    </source>
</evidence>
<feature type="transmembrane region" description="Helical" evidence="6">
    <location>
        <begin position="45"/>
        <end position="63"/>
    </location>
</feature>
<dbReference type="Proteomes" id="UP000326837">
    <property type="component" value="Chromosome"/>
</dbReference>
<dbReference type="GO" id="GO:0005524">
    <property type="term" value="F:ATP binding"/>
    <property type="evidence" value="ECO:0007669"/>
    <property type="project" value="UniProtKB-KW"/>
</dbReference>